<dbReference type="RefSeq" id="WP_260045942.1">
    <property type="nucleotide sequence ID" value="NZ_JANZXA010000005.1"/>
</dbReference>
<feature type="chain" id="PRO_5047097219" evidence="1">
    <location>
        <begin position="23"/>
        <end position="121"/>
    </location>
</feature>
<name>A0ABT2I4V5_9SPHN</name>
<organism evidence="2 3">
    <name type="scientific">Novosphingobium mangrovi</name>
    <name type="common">ex Huang et al. 2023</name>
    <dbReference type="NCBI Taxonomy" id="2976432"/>
    <lineage>
        <taxon>Bacteria</taxon>
        <taxon>Pseudomonadati</taxon>
        <taxon>Pseudomonadota</taxon>
        <taxon>Alphaproteobacteria</taxon>
        <taxon>Sphingomonadales</taxon>
        <taxon>Sphingomonadaceae</taxon>
        <taxon>Novosphingobium</taxon>
    </lineage>
</organism>
<evidence type="ECO:0000313" key="2">
    <source>
        <dbReference type="EMBL" id="MCT2399843.1"/>
    </source>
</evidence>
<evidence type="ECO:0000256" key="1">
    <source>
        <dbReference type="SAM" id="SignalP"/>
    </source>
</evidence>
<dbReference type="Proteomes" id="UP001165583">
    <property type="component" value="Unassembled WGS sequence"/>
</dbReference>
<dbReference type="InterPro" id="IPR030972">
    <property type="entry name" value="UrcA_uranyl"/>
</dbReference>
<evidence type="ECO:0000313" key="3">
    <source>
        <dbReference type="Proteomes" id="UP001165583"/>
    </source>
</evidence>
<sequence length="121" mass="13487">MRKLALAAGAAAVFLIGVPSHADVVVQNSDWTNTPYRVVHFHDLNLQSQTGLDTLNQRIRVAVYQVCGPADIRMLREFSAIQTCRRDSLYRAHADRDAMLAARADSTSLAMADLRILRVKH</sequence>
<feature type="signal peptide" evidence="1">
    <location>
        <begin position="1"/>
        <end position="22"/>
    </location>
</feature>
<comment type="caution">
    <text evidence="2">The sequence shown here is derived from an EMBL/GenBank/DDBJ whole genome shotgun (WGS) entry which is preliminary data.</text>
</comment>
<keyword evidence="3" id="KW-1185">Reference proteome</keyword>
<protein>
    <submittedName>
        <fullName evidence="2">UrcA family protein</fullName>
    </submittedName>
</protein>
<reference evidence="2" key="1">
    <citation type="submission" date="2022-09" db="EMBL/GenBank/DDBJ databases">
        <title>Novosphingobium sp. Nov., a polycyclic aromatic hydrocarbon-degrading bacterium isolated form mangrove sediments in HongKong.</title>
        <authorList>
            <person name="Hu Z."/>
        </authorList>
    </citation>
    <scope>NUCLEOTIDE SEQUENCE</scope>
    <source>
        <strain evidence="2">HK4-1</strain>
    </source>
</reference>
<gene>
    <name evidence="2" type="ORF">NZK81_09800</name>
</gene>
<dbReference type="NCBIfam" id="TIGR04433">
    <property type="entry name" value="UrcA_uranyl"/>
    <property type="match status" value="1"/>
</dbReference>
<accession>A0ABT2I4V5</accession>
<proteinExistence type="predicted"/>
<keyword evidence="1" id="KW-0732">Signal</keyword>
<dbReference type="EMBL" id="JANZXA010000005">
    <property type="protein sequence ID" value="MCT2399843.1"/>
    <property type="molecule type" value="Genomic_DNA"/>
</dbReference>